<gene>
    <name evidence="1" type="ORF">ALQ15_05259</name>
</gene>
<accession>A0A7Z6UBW6</accession>
<sequence length="38" mass="4549">MVTRRFLTAMNLDLTYRLSSLPLDNRTARYKKGLLYEK</sequence>
<reference evidence="1 2" key="1">
    <citation type="submission" date="2018-08" db="EMBL/GenBank/DDBJ databases">
        <title>Recombination of ecologically and evolutionarily significant loci maintains genetic cohesion in the Pseudomonas syringae species complex.</title>
        <authorList>
            <person name="Dillon M."/>
            <person name="Thakur S."/>
            <person name="Almeida R.N.D."/>
            <person name="Weir B.S."/>
            <person name="Guttman D.S."/>
        </authorList>
    </citation>
    <scope>NUCLEOTIDE SEQUENCE [LARGE SCALE GENOMIC DNA]</scope>
    <source>
        <strain evidence="1 2">ICMP 19589</strain>
    </source>
</reference>
<protein>
    <submittedName>
        <fullName evidence="1">Uncharacterized protein</fullName>
    </submittedName>
</protein>
<proteinExistence type="predicted"/>
<organism evidence="1 2">
    <name type="scientific">Pseudomonas syringae pv. actinidiae</name>
    <dbReference type="NCBI Taxonomy" id="103796"/>
    <lineage>
        <taxon>Bacteria</taxon>
        <taxon>Pseudomonadati</taxon>
        <taxon>Pseudomonadota</taxon>
        <taxon>Gammaproteobacteria</taxon>
        <taxon>Pseudomonadales</taxon>
        <taxon>Pseudomonadaceae</taxon>
        <taxon>Pseudomonas</taxon>
        <taxon>Pseudomonas syringae</taxon>
    </lineage>
</organism>
<name>A0A7Z6UBW6_PSESF</name>
<dbReference type="Proteomes" id="UP000282289">
    <property type="component" value="Unassembled WGS sequence"/>
</dbReference>
<dbReference type="EMBL" id="RBQT01000009">
    <property type="protein sequence ID" value="RMP84515.1"/>
    <property type="molecule type" value="Genomic_DNA"/>
</dbReference>
<evidence type="ECO:0000313" key="2">
    <source>
        <dbReference type="Proteomes" id="UP000282289"/>
    </source>
</evidence>
<dbReference type="AlphaFoldDB" id="A0A7Z6UBW6"/>
<comment type="caution">
    <text evidence="1">The sequence shown here is derived from an EMBL/GenBank/DDBJ whole genome shotgun (WGS) entry which is preliminary data.</text>
</comment>
<evidence type="ECO:0000313" key="1">
    <source>
        <dbReference type="EMBL" id="RMP84515.1"/>
    </source>
</evidence>